<comment type="subcellular location">
    <subcellularLocation>
        <location evidence="1 14">Cytoplasm</location>
    </subcellularLocation>
</comment>
<evidence type="ECO:0000259" key="17">
    <source>
        <dbReference type="Pfam" id="PF08245"/>
    </source>
</evidence>
<comment type="similarity">
    <text evidence="14">Belongs to the MurCDEF family.</text>
</comment>
<evidence type="ECO:0000256" key="7">
    <source>
        <dbReference type="ARBA" id="ARBA00022741"/>
    </source>
</evidence>
<dbReference type="InterPro" id="IPR013221">
    <property type="entry name" value="Mur_ligase_cen"/>
</dbReference>
<evidence type="ECO:0000259" key="15">
    <source>
        <dbReference type="Pfam" id="PF01225"/>
    </source>
</evidence>
<evidence type="ECO:0000313" key="18">
    <source>
        <dbReference type="EMBL" id="MEK8088904.1"/>
    </source>
</evidence>
<dbReference type="Gene3D" id="3.90.190.20">
    <property type="entry name" value="Mur ligase, C-terminal domain"/>
    <property type="match status" value="1"/>
</dbReference>
<dbReference type="Proteomes" id="UP001446205">
    <property type="component" value="Unassembled WGS sequence"/>
</dbReference>
<evidence type="ECO:0000256" key="9">
    <source>
        <dbReference type="ARBA" id="ARBA00022960"/>
    </source>
</evidence>
<feature type="binding site" evidence="14">
    <location>
        <begin position="112"/>
        <end position="118"/>
    </location>
    <ligand>
        <name>ATP</name>
        <dbReference type="ChEBI" id="CHEBI:30616"/>
    </ligand>
</feature>
<dbReference type="InterPro" id="IPR000713">
    <property type="entry name" value="Mur_ligase_N"/>
</dbReference>
<evidence type="ECO:0000259" key="16">
    <source>
        <dbReference type="Pfam" id="PF02875"/>
    </source>
</evidence>
<dbReference type="EC" id="6.3.2.8" evidence="3 14"/>
<sequence length="466" mass="50213">MRNWIRRIHFIGIGGAGMRGIAEVLLNLGYHVSGSDIAASTATLRLQDLGATVFIGHEAANVRGADVVVVSSAINESNPEIAAAREAKTPVIRRAEMLGELMRFKQGIAVAGTHGKTTTTSLIASILAEGGLDPTFVIGGLLNASGTHAALGTGDYLVAEADESDASFLELAPVMAVVTNIDADHMQTYEHDFGKLKAAFLQFLGRLPFYGQAVLCLEDPVIRELLPQIQKPILTYGFGPDADLQARDLRHDGLYSSFTLWRRVSNGESVKWLDINLRLPGRHNVLNALAAIGIASRVGVEEDAIQRALAQFGGIGRRFQVLGQGRGAIFVDDYGHHPREIQATLAAARAAWPDRRLLVAFQPHRYTRTRDLFAEFTTAFDQADSVFLTGVYPAGESPIPEASSARLVDALGGRGVKACLVEEVAGLPARLLEDLRPNDVVLTLGAGNIGRLASQWPEIFGPEWEV</sequence>
<dbReference type="InterPro" id="IPR036565">
    <property type="entry name" value="Mur-like_cat_sf"/>
</dbReference>
<dbReference type="InterPro" id="IPR005758">
    <property type="entry name" value="UDP-N-AcMur_Ala_ligase_MurC"/>
</dbReference>
<feature type="domain" description="Mur ligase N-terminal catalytic" evidence="15">
    <location>
        <begin position="7"/>
        <end position="105"/>
    </location>
</feature>
<dbReference type="InterPro" id="IPR036615">
    <property type="entry name" value="Mur_ligase_C_dom_sf"/>
</dbReference>
<dbReference type="Gene3D" id="3.40.1190.10">
    <property type="entry name" value="Mur-like, catalytic domain"/>
    <property type="match status" value="1"/>
</dbReference>
<comment type="pathway">
    <text evidence="2 14">Cell wall biogenesis; peptidoglycan biosynthesis.</text>
</comment>
<dbReference type="Pfam" id="PF08245">
    <property type="entry name" value="Mur_ligase_M"/>
    <property type="match status" value="1"/>
</dbReference>
<dbReference type="Pfam" id="PF01225">
    <property type="entry name" value="Mur_ligase"/>
    <property type="match status" value="1"/>
</dbReference>
<reference evidence="18 19" key="1">
    <citation type="submission" date="2024-04" db="EMBL/GenBank/DDBJ databases">
        <authorList>
            <person name="Abashina T."/>
            <person name="Shaikin A."/>
        </authorList>
    </citation>
    <scope>NUCLEOTIDE SEQUENCE [LARGE SCALE GENOMIC DNA]</scope>
    <source>
        <strain evidence="18 19">AAFK</strain>
    </source>
</reference>
<keyword evidence="19" id="KW-1185">Reference proteome</keyword>
<dbReference type="EMBL" id="JBBPCO010000003">
    <property type="protein sequence ID" value="MEK8088904.1"/>
    <property type="molecule type" value="Genomic_DNA"/>
</dbReference>
<keyword evidence="6 14" id="KW-0132">Cell division</keyword>
<evidence type="ECO:0000256" key="8">
    <source>
        <dbReference type="ARBA" id="ARBA00022840"/>
    </source>
</evidence>
<comment type="caution">
    <text evidence="18">The sequence shown here is derived from an EMBL/GenBank/DDBJ whole genome shotgun (WGS) entry which is preliminary data.</text>
</comment>
<keyword evidence="8 14" id="KW-0067">ATP-binding</keyword>
<dbReference type="Pfam" id="PF02875">
    <property type="entry name" value="Mur_ligase_C"/>
    <property type="match status" value="1"/>
</dbReference>
<comment type="catalytic activity">
    <reaction evidence="13 14">
        <text>UDP-N-acetyl-alpha-D-muramate + L-alanine + ATP = UDP-N-acetyl-alpha-D-muramoyl-L-alanine + ADP + phosphate + H(+)</text>
        <dbReference type="Rhea" id="RHEA:23372"/>
        <dbReference type="ChEBI" id="CHEBI:15378"/>
        <dbReference type="ChEBI" id="CHEBI:30616"/>
        <dbReference type="ChEBI" id="CHEBI:43474"/>
        <dbReference type="ChEBI" id="CHEBI:57972"/>
        <dbReference type="ChEBI" id="CHEBI:70757"/>
        <dbReference type="ChEBI" id="CHEBI:83898"/>
        <dbReference type="ChEBI" id="CHEBI:456216"/>
        <dbReference type="EC" id="6.3.2.8"/>
    </reaction>
</comment>
<keyword evidence="10 14" id="KW-0573">Peptidoglycan synthesis</keyword>
<keyword evidence="5 14" id="KW-0436">Ligase</keyword>
<evidence type="ECO:0000256" key="11">
    <source>
        <dbReference type="ARBA" id="ARBA00023306"/>
    </source>
</evidence>
<keyword evidence="12 14" id="KW-0961">Cell wall biogenesis/degradation</keyword>
<feature type="domain" description="Mur ligase C-terminal" evidence="16">
    <location>
        <begin position="317"/>
        <end position="447"/>
    </location>
</feature>
<dbReference type="NCBIfam" id="TIGR01082">
    <property type="entry name" value="murC"/>
    <property type="match status" value="1"/>
</dbReference>
<evidence type="ECO:0000256" key="12">
    <source>
        <dbReference type="ARBA" id="ARBA00023316"/>
    </source>
</evidence>
<dbReference type="RefSeq" id="WP_341369971.1">
    <property type="nucleotide sequence ID" value="NZ_JBBPCO010000003.1"/>
</dbReference>
<evidence type="ECO:0000256" key="3">
    <source>
        <dbReference type="ARBA" id="ARBA00012211"/>
    </source>
</evidence>
<dbReference type="SUPFAM" id="SSF51984">
    <property type="entry name" value="MurCD N-terminal domain"/>
    <property type="match status" value="1"/>
</dbReference>
<feature type="domain" description="Mur ligase central" evidence="17">
    <location>
        <begin position="110"/>
        <end position="295"/>
    </location>
</feature>
<accession>A0ABU9D665</accession>
<evidence type="ECO:0000256" key="2">
    <source>
        <dbReference type="ARBA" id="ARBA00004752"/>
    </source>
</evidence>
<dbReference type="InterPro" id="IPR004101">
    <property type="entry name" value="Mur_ligase_C"/>
</dbReference>
<proteinExistence type="inferred from homology"/>
<dbReference type="HAMAP" id="MF_00046">
    <property type="entry name" value="MurC"/>
    <property type="match status" value="1"/>
</dbReference>
<keyword evidence="9 14" id="KW-0133">Cell shape</keyword>
<evidence type="ECO:0000256" key="10">
    <source>
        <dbReference type="ARBA" id="ARBA00022984"/>
    </source>
</evidence>
<evidence type="ECO:0000256" key="14">
    <source>
        <dbReference type="HAMAP-Rule" id="MF_00046"/>
    </source>
</evidence>
<evidence type="ECO:0000313" key="19">
    <source>
        <dbReference type="Proteomes" id="UP001446205"/>
    </source>
</evidence>
<dbReference type="SUPFAM" id="SSF53623">
    <property type="entry name" value="MurD-like peptide ligases, catalytic domain"/>
    <property type="match status" value="1"/>
</dbReference>
<evidence type="ECO:0000256" key="1">
    <source>
        <dbReference type="ARBA" id="ARBA00004496"/>
    </source>
</evidence>
<comment type="function">
    <text evidence="14">Cell wall formation.</text>
</comment>
<dbReference type="Gene3D" id="3.40.50.720">
    <property type="entry name" value="NAD(P)-binding Rossmann-like Domain"/>
    <property type="match status" value="1"/>
</dbReference>
<keyword evidence="4 14" id="KW-0963">Cytoplasm</keyword>
<evidence type="ECO:0000256" key="13">
    <source>
        <dbReference type="ARBA" id="ARBA00047833"/>
    </source>
</evidence>
<dbReference type="GO" id="GO:0008763">
    <property type="term" value="F:UDP-N-acetylmuramate-L-alanine ligase activity"/>
    <property type="evidence" value="ECO:0007669"/>
    <property type="project" value="UniProtKB-EC"/>
</dbReference>
<evidence type="ECO:0000256" key="4">
    <source>
        <dbReference type="ARBA" id="ARBA00022490"/>
    </source>
</evidence>
<keyword evidence="7 14" id="KW-0547">Nucleotide-binding</keyword>
<evidence type="ECO:0000256" key="5">
    <source>
        <dbReference type="ARBA" id="ARBA00022598"/>
    </source>
</evidence>
<organism evidence="18 19">
    <name type="scientific">Thermithiobacillus plumbiphilus</name>
    <dbReference type="NCBI Taxonomy" id="1729899"/>
    <lineage>
        <taxon>Bacteria</taxon>
        <taxon>Pseudomonadati</taxon>
        <taxon>Pseudomonadota</taxon>
        <taxon>Acidithiobacillia</taxon>
        <taxon>Acidithiobacillales</taxon>
        <taxon>Thermithiobacillaceae</taxon>
        <taxon>Thermithiobacillus</taxon>
    </lineage>
</organism>
<dbReference type="PANTHER" id="PTHR43445">
    <property type="entry name" value="UDP-N-ACETYLMURAMATE--L-ALANINE LIGASE-RELATED"/>
    <property type="match status" value="1"/>
</dbReference>
<dbReference type="PANTHER" id="PTHR43445:SF3">
    <property type="entry name" value="UDP-N-ACETYLMURAMATE--L-ALANINE LIGASE"/>
    <property type="match status" value="1"/>
</dbReference>
<keyword evidence="11 14" id="KW-0131">Cell cycle</keyword>
<evidence type="ECO:0000256" key="6">
    <source>
        <dbReference type="ARBA" id="ARBA00022618"/>
    </source>
</evidence>
<gene>
    <name evidence="14 18" type="primary">murC</name>
    <name evidence="18" type="ORF">WOB96_03915</name>
</gene>
<dbReference type="InterPro" id="IPR050061">
    <property type="entry name" value="MurCDEF_pg_biosynth"/>
</dbReference>
<dbReference type="SUPFAM" id="SSF53244">
    <property type="entry name" value="MurD-like peptide ligases, peptide-binding domain"/>
    <property type="match status" value="1"/>
</dbReference>
<name>A0ABU9D665_9PROT</name>
<protein>
    <recommendedName>
        <fullName evidence="3 14">UDP-N-acetylmuramate--L-alanine ligase</fullName>
        <ecNumber evidence="3 14">6.3.2.8</ecNumber>
    </recommendedName>
    <alternativeName>
        <fullName evidence="14">UDP-N-acetylmuramoyl-L-alanine synthetase</fullName>
    </alternativeName>
</protein>